<dbReference type="Gramene" id="Pp3c22_19119V3.1">
    <property type="protein sequence ID" value="Pp3c22_19119V3.1"/>
    <property type="gene ID" value="Pp3c22_19119"/>
</dbReference>
<dbReference type="EMBL" id="ABEU02000022">
    <property type="protein sequence ID" value="PNR31016.1"/>
    <property type="molecule type" value="Genomic_DNA"/>
</dbReference>
<evidence type="ECO:0000313" key="2">
    <source>
        <dbReference type="EMBL" id="PNR31016.1"/>
    </source>
</evidence>
<evidence type="ECO:0000313" key="4">
    <source>
        <dbReference type="Proteomes" id="UP000006727"/>
    </source>
</evidence>
<keyword evidence="1" id="KW-1133">Transmembrane helix</keyword>
<reference evidence="2 4" key="2">
    <citation type="journal article" date="2018" name="Plant J.">
        <title>The Physcomitrella patens chromosome-scale assembly reveals moss genome structure and evolution.</title>
        <authorList>
            <person name="Lang D."/>
            <person name="Ullrich K.K."/>
            <person name="Murat F."/>
            <person name="Fuchs J."/>
            <person name="Jenkins J."/>
            <person name="Haas F.B."/>
            <person name="Piednoel M."/>
            <person name="Gundlach H."/>
            <person name="Van Bel M."/>
            <person name="Meyberg R."/>
            <person name="Vives C."/>
            <person name="Morata J."/>
            <person name="Symeonidi A."/>
            <person name="Hiss M."/>
            <person name="Muchero W."/>
            <person name="Kamisugi Y."/>
            <person name="Saleh O."/>
            <person name="Blanc G."/>
            <person name="Decker E.L."/>
            <person name="van Gessel N."/>
            <person name="Grimwood J."/>
            <person name="Hayes R.D."/>
            <person name="Graham S.W."/>
            <person name="Gunter L.E."/>
            <person name="McDaniel S.F."/>
            <person name="Hoernstein S.N.W."/>
            <person name="Larsson A."/>
            <person name="Li F.W."/>
            <person name="Perroud P.F."/>
            <person name="Phillips J."/>
            <person name="Ranjan P."/>
            <person name="Rokshar D.S."/>
            <person name="Rothfels C.J."/>
            <person name="Schneider L."/>
            <person name="Shu S."/>
            <person name="Stevenson D.W."/>
            <person name="Thummler F."/>
            <person name="Tillich M."/>
            <person name="Villarreal Aguilar J.C."/>
            <person name="Widiez T."/>
            <person name="Wong G.K."/>
            <person name="Wymore A."/>
            <person name="Zhang Y."/>
            <person name="Zimmer A.D."/>
            <person name="Quatrano R.S."/>
            <person name="Mayer K.F.X."/>
            <person name="Goodstein D."/>
            <person name="Casacuberta J.M."/>
            <person name="Vandepoele K."/>
            <person name="Reski R."/>
            <person name="Cuming A.C."/>
            <person name="Tuskan G.A."/>
            <person name="Maumus F."/>
            <person name="Salse J."/>
            <person name="Schmutz J."/>
            <person name="Rensing S.A."/>
        </authorList>
    </citation>
    <scope>NUCLEOTIDE SEQUENCE [LARGE SCALE GENOMIC DNA]</scope>
    <source>
        <strain evidence="3 4">cv. Gransden 2004</strain>
    </source>
</reference>
<sequence>MSRSVQSRAVAVMELLASRNDKSASKSCGRLGIQDSSLYDHLHMNEYFDALSCFSTAFYDTNTLCTFSTAFYLLFAMLSTAHFTLCVIT</sequence>
<reference evidence="2 4" key="1">
    <citation type="journal article" date="2008" name="Science">
        <title>The Physcomitrella genome reveals evolutionary insights into the conquest of land by plants.</title>
        <authorList>
            <person name="Rensing S."/>
            <person name="Lang D."/>
            <person name="Zimmer A."/>
            <person name="Terry A."/>
            <person name="Salamov A."/>
            <person name="Shapiro H."/>
            <person name="Nishiyama T."/>
            <person name="Perroud P.-F."/>
            <person name="Lindquist E."/>
            <person name="Kamisugi Y."/>
            <person name="Tanahashi T."/>
            <person name="Sakakibara K."/>
            <person name="Fujita T."/>
            <person name="Oishi K."/>
            <person name="Shin-I T."/>
            <person name="Kuroki Y."/>
            <person name="Toyoda A."/>
            <person name="Suzuki Y."/>
            <person name="Hashimoto A."/>
            <person name="Yamaguchi K."/>
            <person name="Sugano A."/>
            <person name="Kohara Y."/>
            <person name="Fujiyama A."/>
            <person name="Anterola A."/>
            <person name="Aoki S."/>
            <person name="Ashton N."/>
            <person name="Barbazuk W.B."/>
            <person name="Barker E."/>
            <person name="Bennetzen J."/>
            <person name="Bezanilla M."/>
            <person name="Blankenship R."/>
            <person name="Cho S.H."/>
            <person name="Dutcher S."/>
            <person name="Estelle M."/>
            <person name="Fawcett J.A."/>
            <person name="Gundlach H."/>
            <person name="Hanada K."/>
            <person name="Heyl A."/>
            <person name="Hicks K.A."/>
            <person name="Hugh J."/>
            <person name="Lohr M."/>
            <person name="Mayer K."/>
            <person name="Melkozernov A."/>
            <person name="Murata T."/>
            <person name="Nelson D."/>
            <person name="Pils B."/>
            <person name="Prigge M."/>
            <person name="Reiss B."/>
            <person name="Renner T."/>
            <person name="Rombauts S."/>
            <person name="Rushton P."/>
            <person name="Sanderfoot A."/>
            <person name="Schween G."/>
            <person name="Shiu S.-H."/>
            <person name="Stueber K."/>
            <person name="Theodoulou F.L."/>
            <person name="Tu H."/>
            <person name="Van de Peer Y."/>
            <person name="Verrier P.J."/>
            <person name="Waters E."/>
            <person name="Wood A."/>
            <person name="Yang L."/>
            <person name="Cove D."/>
            <person name="Cuming A."/>
            <person name="Hasebe M."/>
            <person name="Lucas S."/>
            <person name="Mishler D.B."/>
            <person name="Reski R."/>
            <person name="Grigoriev I."/>
            <person name="Quatrano R.S."/>
            <person name="Boore J.L."/>
        </authorList>
    </citation>
    <scope>NUCLEOTIDE SEQUENCE [LARGE SCALE GENOMIC DNA]</scope>
    <source>
        <strain evidence="3 4">cv. Gransden 2004</strain>
    </source>
</reference>
<protein>
    <submittedName>
        <fullName evidence="2 3">Uncharacterized protein</fullName>
    </submittedName>
</protein>
<keyword evidence="4" id="KW-1185">Reference proteome</keyword>
<name>A0A2K1IP12_PHYPA</name>
<evidence type="ECO:0000313" key="3">
    <source>
        <dbReference type="EnsemblPlants" id="Pp3c22_19119V3.1"/>
    </source>
</evidence>
<accession>A0A2K1IP12</accession>
<dbReference type="InParanoid" id="A0A2K1IP12"/>
<dbReference type="Proteomes" id="UP000006727">
    <property type="component" value="Chromosome 22"/>
</dbReference>
<organism evidence="2">
    <name type="scientific">Physcomitrium patens</name>
    <name type="common">Spreading-leaved earth moss</name>
    <name type="synonym">Physcomitrella patens</name>
    <dbReference type="NCBI Taxonomy" id="3218"/>
    <lineage>
        <taxon>Eukaryota</taxon>
        <taxon>Viridiplantae</taxon>
        <taxon>Streptophyta</taxon>
        <taxon>Embryophyta</taxon>
        <taxon>Bryophyta</taxon>
        <taxon>Bryophytina</taxon>
        <taxon>Bryopsida</taxon>
        <taxon>Funariidae</taxon>
        <taxon>Funariales</taxon>
        <taxon>Funariaceae</taxon>
        <taxon>Physcomitrium</taxon>
    </lineage>
</organism>
<feature type="transmembrane region" description="Helical" evidence="1">
    <location>
        <begin position="69"/>
        <end position="88"/>
    </location>
</feature>
<dbReference type="AlphaFoldDB" id="A0A2K1IP12"/>
<gene>
    <name evidence="2" type="ORF">PHYPA_027332</name>
</gene>
<evidence type="ECO:0000256" key="1">
    <source>
        <dbReference type="SAM" id="Phobius"/>
    </source>
</evidence>
<dbReference type="EnsemblPlants" id="Pp3c22_19119V3.1">
    <property type="protein sequence ID" value="Pp3c22_19119V3.1"/>
    <property type="gene ID" value="Pp3c22_19119"/>
</dbReference>
<proteinExistence type="predicted"/>
<keyword evidence="1" id="KW-0472">Membrane</keyword>
<keyword evidence="1" id="KW-0812">Transmembrane</keyword>
<reference evidence="3" key="3">
    <citation type="submission" date="2020-12" db="UniProtKB">
        <authorList>
            <consortium name="EnsemblPlants"/>
        </authorList>
    </citation>
    <scope>IDENTIFICATION</scope>
</reference>